<comment type="caution">
    <text evidence="1">The sequence shown here is derived from an EMBL/GenBank/DDBJ whole genome shotgun (WGS) entry which is preliminary data.</text>
</comment>
<evidence type="ECO:0000313" key="3">
    <source>
        <dbReference type="Proteomes" id="UP001152797"/>
    </source>
</evidence>
<dbReference type="EMBL" id="CAMXCT020006546">
    <property type="protein sequence ID" value="CAL1169112.1"/>
    <property type="molecule type" value="Genomic_DNA"/>
</dbReference>
<protein>
    <submittedName>
        <fullName evidence="1">Uncharacterized protein</fullName>
    </submittedName>
</protein>
<evidence type="ECO:0000313" key="1">
    <source>
        <dbReference type="EMBL" id="CAI4015737.1"/>
    </source>
</evidence>
<organism evidence="1">
    <name type="scientific">Cladocopium goreaui</name>
    <dbReference type="NCBI Taxonomy" id="2562237"/>
    <lineage>
        <taxon>Eukaryota</taxon>
        <taxon>Sar</taxon>
        <taxon>Alveolata</taxon>
        <taxon>Dinophyceae</taxon>
        <taxon>Suessiales</taxon>
        <taxon>Symbiodiniaceae</taxon>
        <taxon>Cladocopium</taxon>
    </lineage>
</organism>
<gene>
    <name evidence="1" type="ORF">C1SCF055_LOCUS40550</name>
</gene>
<feature type="non-terminal residue" evidence="1">
    <location>
        <position position="1"/>
    </location>
</feature>
<evidence type="ECO:0000313" key="2">
    <source>
        <dbReference type="EMBL" id="CAL4803049.1"/>
    </source>
</evidence>
<dbReference type="Proteomes" id="UP001152797">
    <property type="component" value="Unassembled WGS sequence"/>
</dbReference>
<name>A0A9P1DUK0_9DINO</name>
<keyword evidence="3" id="KW-1185">Reference proteome</keyword>
<proteinExistence type="predicted"/>
<dbReference type="EMBL" id="CAMXCT010006546">
    <property type="protein sequence ID" value="CAI4015737.1"/>
    <property type="molecule type" value="Genomic_DNA"/>
</dbReference>
<sequence>MPKKKDESPDQRDFKKEAKKFVKTLMEESDPKALSLQDVREAVQKELLKGEEPKHVAMFEDNLKNIGLDLTKGFQYFDDTVSGVLNSISVDLINLVDQFIINPLISLLDLF</sequence>
<reference evidence="2 3" key="2">
    <citation type="submission" date="2024-05" db="EMBL/GenBank/DDBJ databases">
        <authorList>
            <person name="Chen Y."/>
            <person name="Shah S."/>
            <person name="Dougan E. K."/>
            <person name="Thang M."/>
            <person name="Chan C."/>
        </authorList>
    </citation>
    <scope>NUCLEOTIDE SEQUENCE [LARGE SCALE GENOMIC DNA]</scope>
</reference>
<dbReference type="AlphaFoldDB" id="A0A9P1DUK0"/>
<accession>A0A9P1DUK0</accession>
<reference evidence="1" key="1">
    <citation type="submission" date="2022-10" db="EMBL/GenBank/DDBJ databases">
        <authorList>
            <person name="Chen Y."/>
            <person name="Dougan E. K."/>
            <person name="Chan C."/>
            <person name="Rhodes N."/>
            <person name="Thang M."/>
        </authorList>
    </citation>
    <scope>NUCLEOTIDE SEQUENCE</scope>
</reference>
<dbReference type="EMBL" id="CAMXCT030006546">
    <property type="protein sequence ID" value="CAL4803049.1"/>
    <property type="molecule type" value="Genomic_DNA"/>
</dbReference>
<dbReference type="OrthoDB" id="435008at2759"/>